<dbReference type="InterPro" id="IPR009936">
    <property type="entry name" value="DUF1468"/>
</dbReference>
<proteinExistence type="predicted"/>
<keyword evidence="1" id="KW-1133">Transmembrane helix</keyword>
<feature type="transmembrane region" description="Helical" evidence="1">
    <location>
        <begin position="37"/>
        <end position="56"/>
    </location>
</feature>
<feature type="transmembrane region" description="Helical" evidence="1">
    <location>
        <begin position="6"/>
        <end position="25"/>
    </location>
</feature>
<evidence type="ECO:0000259" key="2">
    <source>
        <dbReference type="Pfam" id="PF07331"/>
    </source>
</evidence>
<feature type="transmembrane region" description="Helical" evidence="1">
    <location>
        <begin position="119"/>
        <end position="140"/>
    </location>
</feature>
<feature type="domain" description="DUF1468" evidence="2">
    <location>
        <begin position="6"/>
        <end position="136"/>
    </location>
</feature>
<keyword evidence="1" id="KW-0472">Membrane</keyword>
<dbReference type="EMBL" id="JAOCQF010000003">
    <property type="protein sequence ID" value="MCT8331278.1"/>
    <property type="molecule type" value="Genomic_DNA"/>
</dbReference>
<dbReference type="Pfam" id="PF07331">
    <property type="entry name" value="TctB"/>
    <property type="match status" value="1"/>
</dbReference>
<evidence type="ECO:0000313" key="4">
    <source>
        <dbReference type="Proteomes" id="UP001205601"/>
    </source>
</evidence>
<protein>
    <submittedName>
        <fullName evidence="3">Tripartite tricarboxylate transporter TctB family protein</fullName>
    </submittedName>
</protein>
<comment type="caution">
    <text evidence="3">The sequence shown here is derived from an EMBL/GenBank/DDBJ whole genome shotgun (WGS) entry which is preliminary data.</text>
</comment>
<organism evidence="3 4">
    <name type="scientific">Albidovulum sediminis</name>
    <dbReference type="NCBI Taxonomy" id="3066345"/>
    <lineage>
        <taxon>Bacteria</taxon>
        <taxon>Pseudomonadati</taxon>
        <taxon>Pseudomonadota</taxon>
        <taxon>Alphaproteobacteria</taxon>
        <taxon>Rhodobacterales</taxon>
        <taxon>Paracoccaceae</taxon>
        <taxon>Albidovulum</taxon>
    </lineage>
</organism>
<reference evidence="4" key="1">
    <citation type="submission" date="2023-07" db="EMBL/GenBank/DDBJ databases">
        <title>Defluviimonas sediminis sp. nov., isolated from mangrove sediment.</title>
        <authorList>
            <person name="Liu L."/>
            <person name="Li J."/>
            <person name="Huang Y."/>
            <person name="Pan J."/>
            <person name="Li M."/>
        </authorList>
    </citation>
    <scope>NUCLEOTIDE SEQUENCE [LARGE SCALE GENOMIC DNA]</scope>
    <source>
        <strain evidence="4">FT324</strain>
    </source>
</reference>
<name>A0ABT2NQQ8_9RHOB</name>
<sequence length="146" mass="15189">MASDRIFGLVVVIGALAFFAGALAIQTSFMSDPLGPRVFPILISGASLLCGLAMLARPDPDPEWPARAAWMSMSVALVVLVAYAYTIVPLGFLIPTAIASAAIGYLIEPKAVQSAVMGAALSVVLFVIFKFGLGLGLFAFPRALMG</sequence>
<dbReference type="RefSeq" id="WP_261497156.1">
    <property type="nucleotide sequence ID" value="NZ_JAOCQF010000003.1"/>
</dbReference>
<keyword evidence="1" id="KW-0812">Transmembrane</keyword>
<accession>A0ABT2NQQ8</accession>
<evidence type="ECO:0000313" key="3">
    <source>
        <dbReference type="EMBL" id="MCT8331278.1"/>
    </source>
</evidence>
<gene>
    <name evidence="3" type="ORF">N5I32_17300</name>
</gene>
<evidence type="ECO:0000256" key="1">
    <source>
        <dbReference type="SAM" id="Phobius"/>
    </source>
</evidence>
<dbReference type="Proteomes" id="UP001205601">
    <property type="component" value="Unassembled WGS sequence"/>
</dbReference>
<keyword evidence="4" id="KW-1185">Reference proteome</keyword>